<feature type="transmembrane region" description="Helical" evidence="6">
    <location>
        <begin position="216"/>
        <end position="236"/>
    </location>
</feature>
<dbReference type="RefSeq" id="WP_114792465.1">
    <property type="nucleotide sequence ID" value="NZ_CP139960.1"/>
</dbReference>
<feature type="transmembrane region" description="Helical" evidence="6">
    <location>
        <begin position="94"/>
        <end position="119"/>
    </location>
</feature>
<reference evidence="7 8" key="1">
    <citation type="submission" date="2023-12" db="EMBL/GenBank/DDBJ databases">
        <title>Genome sequencing and assembly of bacterial species from a model synthetic community.</title>
        <authorList>
            <person name="Hogle S.L."/>
        </authorList>
    </citation>
    <scope>NUCLEOTIDE SEQUENCE [LARGE SCALE GENOMIC DNA]</scope>
    <source>
        <strain evidence="7 8">HAMBI_3031</strain>
    </source>
</reference>
<feature type="transmembrane region" description="Helical" evidence="6">
    <location>
        <begin position="20"/>
        <end position="46"/>
    </location>
</feature>
<dbReference type="PANTHER" id="PTHR30213">
    <property type="entry name" value="INNER MEMBRANE PROTEIN YHJD"/>
    <property type="match status" value="1"/>
</dbReference>
<evidence type="ECO:0000256" key="3">
    <source>
        <dbReference type="ARBA" id="ARBA00022692"/>
    </source>
</evidence>
<keyword evidence="2" id="KW-1003">Cell membrane</keyword>
<evidence type="ECO:0000313" key="7">
    <source>
        <dbReference type="EMBL" id="WQD37444.1"/>
    </source>
</evidence>
<dbReference type="Pfam" id="PF03631">
    <property type="entry name" value="Virul_fac_BrkB"/>
    <property type="match status" value="1"/>
</dbReference>
<gene>
    <name evidence="7" type="ORF">U0035_17380</name>
</gene>
<evidence type="ECO:0000256" key="5">
    <source>
        <dbReference type="ARBA" id="ARBA00023136"/>
    </source>
</evidence>
<feature type="transmembrane region" description="Helical" evidence="6">
    <location>
        <begin position="139"/>
        <end position="162"/>
    </location>
</feature>
<dbReference type="Proteomes" id="UP001325680">
    <property type="component" value="Chromosome"/>
</dbReference>
<keyword evidence="3 6" id="KW-0812">Transmembrane</keyword>
<proteinExistence type="predicted"/>
<protein>
    <submittedName>
        <fullName evidence="7">YihY/virulence factor BrkB family protein</fullName>
    </submittedName>
</protein>
<accession>A0ABZ0W403</accession>
<keyword evidence="8" id="KW-1185">Reference proteome</keyword>
<comment type="subcellular location">
    <subcellularLocation>
        <location evidence="1">Cell membrane</location>
        <topology evidence="1">Multi-pass membrane protein</topology>
    </subcellularLocation>
</comment>
<dbReference type="PANTHER" id="PTHR30213:SF1">
    <property type="entry name" value="INNER MEMBRANE PROTEIN YHJD"/>
    <property type="match status" value="1"/>
</dbReference>
<dbReference type="InterPro" id="IPR017039">
    <property type="entry name" value="Virul_fac_BrkB"/>
</dbReference>
<evidence type="ECO:0000256" key="1">
    <source>
        <dbReference type="ARBA" id="ARBA00004651"/>
    </source>
</evidence>
<dbReference type="PIRSF" id="PIRSF035875">
    <property type="entry name" value="RNase_BN"/>
    <property type="match status" value="1"/>
</dbReference>
<feature type="transmembrane region" description="Helical" evidence="6">
    <location>
        <begin position="182"/>
        <end position="204"/>
    </location>
</feature>
<evidence type="ECO:0000256" key="4">
    <source>
        <dbReference type="ARBA" id="ARBA00022989"/>
    </source>
</evidence>
<dbReference type="EMBL" id="CP139960">
    <property type="protein sequence ID" value="WQD37444.1"/>
    <property type="molecule type" value="Genomic_DNA"/>
</dbReference>
<organism evidence="7 8">
    <name type="scientific">Niabella yanshanensis</name>
    <dbReference type="NCBI Taxonomy" id="577386"/>
    <lineage>
        <taxon>Bacteria</taxon>
        <taxon>Pseudomonadati</taxon>
        <taxon>Bacteroidota</taxon>
        <taxon>Chitinophagia</taxon>
        <taxon>Chitinophagales</taxon>
        <taxon>Chitinophagaceae</taxon>
        <taxon>Niabella</taxon>
    </lineage>
</organism>
<evidence type="ECO:0000256" key="6">
    <source>
        <dbReference type="SAM" id="Phobius"/>
    </source>
</evidence>
<keyword evidence="5 6" id="KW-0472">Membrane</keyword>
<evidence type="ECO:0000313" key="8">
    <source>
        <dbReference type="Proteomes" id="UP001325680"/>
    </source>
</evidence>
<name>A0ABZ0W403_9BACT</name>
<feature type="transmembrane region" description="Helical" evidence="6">
    <location>
        <begin position="248"/>
        <end position="271"/>
    </location>
</feature>
<keyword evidence="4 6" id="KW-1133">Transmembrane helix</keyword>
<dbReference type="NCBIfam" id="TIGR00765">
    <property type="entry name" value="yihY_not_rbn"/>
    <property type="match status" value="1"/>
</dbReference>
<sequence>MKKTWIIIKQSVEEIFDMRIFKLSAALAYYTIFSIPGLLIVVLWIADVFSGHDANIKSSLYSQISELVGRSASRQIEATITNASAFPDKSFSTIVGLGTLIFGATSIFAEIQDSINVIWRLKTKPKKGRGWLKLIIDRLLSFSVVISLGFLLLVSLLVNGLMDIFIDQLTKSIPETQVTIAYLSNLGITFLITSFLFGLIFKVLPDARIRWKAVRAGAFVTAILFMLGKFLISYYLGHNKMTSAYGAAGSIIVILLWVYYSAVILYFGAAFTRVFAIHNDMNIYPNQYAVWVEQVEVEHEDSIQNLHNDKVVAAHEHDVIKEIDPNTGQEKKG</sequence>
<evidence type="ECO:0000256" key="2">
    <source>
        <dbReference type="ARBA" id="ARBA00022475"/>
    </source>
</evidence>